<name>A0A7G7G7D3_9BACT</name>
<feature type="chain" id="PRO_5028910211" description="GLPGLI family protein" evidence="1">
    <location>
        <begin position="24"/>
        <end position="252"/>
    </location>
</feature>
<reference evidence="2 3" key="1">
    <citation type="journal article" date="2018" name="Int. J. Syst. Evol. Microbiol.">
        <title>Adhaeribacter swui sp. nov., isolated from wet mud.</title>
        <authorList>
            <person name="Kim D.U."/>
            <person name="Kim K.W."/>
            <person name="Kang M.S."/>
            <person name="Kim J.Y."/>
            <person name="Jang J.H."/>
            <person name="Kim M.K."/>
        </authorList>
    </citation>
    <scope>NUCLEOTIDE SEQUENCE [LARGE SCALE GENOMIC DNA]</scope>
    <source>
        <strain evidence="2 3">KCTC 52873</strain>
    </source>
</reference>
<dbReference type="AlphaFoldDB" id="A0A7G7G7D3"/>
<dbReference type="RefSeq" id="WP_185273911.1">
    <property type="nucleotide sequence ID" value="NZ_CP055156.1"/>
</dbReference>
<organism evidence="2 3">
    <name type="scientific">Adhaeribacter swui</name>
    <dbReference type="NCBI Taxonomy" id="2086471"/>
    <lineage>
        <taxon>Bacteria</taxon>
        <taxon>Pseudomonadati</taxon>
        <taxon>Bacteroidota</taxon>
        <taxon>Cytophagia</taxon>
        <taxon>Cytophagales</taxon>
        <taxon>Hymenobacteraceae</taxon>
        <taxon>Adhaeribacter</taxon>
    </lineage>
</organism>
<dbReference type="EMBL" id="CP055156">
    <property type="protein sequence ID" value="QNF33067.1"/>
    <property type="molecule type" value="Genomic_DNA"/>
</dbReference>
<evidence type="ECO:0000256" key="1">
    <source>
        <dbReference type="SAM" id="SignalP"/>
    </source>
</evidence>
<sequence>MKALTCVFYSVFFKFLIFHSAFAQNQTNTADTLNLLTAKNNVTNAYTTSLDNDLHLYNGKEYLSYDKYYLKGHQFYKSSEEQEGAVYYEGHLYTKISLLYDVVLDQIVVSEPNGSLQFKLENQKINYFQVHDHVFIRLNADTLSTSAIRTGFYDLLVDGETQVLAKRIKRIFEDVTPRGMEGEFVIEDKFLIRKNTRYYPVTKKKSVIKVLQNNKKELLKYSRTQHLKFNKEMREASLVKLVQYYNSLPTLQ</sequence>
<evidence type="ECO:0000313" key="2">
    <source>
        <dbReference type="EMBL" id="QNF33067.1"/>
    </source>
</evidence>
<gene>
    <name evidence="2" type="ORF">HUW51_10095</name>
</gene>
<protein>
    <recommendedName>
        <fullName evidence="4">GLPGLI family protein</fullName>
    </recommendedName>
</protein>
<dbReference type="KEGG" id="aswu:HUW51_10095"/>
<evidence type="ECO:0000313" key="3">
    <source>
        <dbReference type="Proteomes" id="UP000515237"/>
    </source>
</evidence>
<keyword evidence="1" id="KW-0732">Signal</keyword>
<proteinExistence type="predicted"/>
<keyword evidence="3" id="KW-1185">Reference proteome</keyword>
<dbReference type="Proteomes" id="UP000515237">
    <property type="component" value="Chromosome"/>
</dbReference>
<feature type="signal peptide" evidence="1">
    <location>
        <begin position="1"/>
        <end position="23"/>
    </location>
</feature>
<accession>A0A7G7G7D3</accession>
<evidence type="ECO:0008006" key="4">
    <source>
        <dbReference type="Google" id="ProtNLM"/>
    </source>
</evidence>